<comment type="similarity">
    <text evidence="1 4">Belongs to the universal ribosomal protein uS9 family.</text>
</comment>
<evidence type="ECO:0000256" key="3">
    <source>
        <dbReference type="ARBA" id="ARBA00023274"/>
    </source>
</evidence>
<dbReference type="SUPFAM" id="SSF54211">
    <property type="entry name" value="Ribosomal protein S5 domain 2-like"/>
    <property type="match status" value="1"/>
</dbReference>
<dbReference type="InterPro" id="IPR020568">
    <property type="entry name" value="Ribosomal_Su5_D2-typ_SF"/>
</dbReference>
<gene>
    <name evidence="6" type="ORF">UY55_C0001G0241</name>
</gene>
<dbReference type="InterPro" id="IPR023035">
    <property type="entry name" value="Ribosomal_uS9_bac/plastid"/>
</dbReference>
<dbReference type="GO" id="GO:0005737">
    <property type="term" value="C:cytoplasm"/>
    <property type="evidence" value="ECO:0007669"/>
    <property type="project" value="UniProtKB-ARBA"/>
</dbReference>
<comment type="caution">
    <text evidence="6">The sequence shown here is derived from an EMBL/GenBank/DDBJ whole genome shotgun (WGS) entry which is preliminary data.</text>
</comment>
<dbReference type="AlphaFoldDB" id="A0A0G1YKE3"/>
<dbReference type="InterPro" id="IPR000754">
    <property type="entry name" value="Ribosomal_uS9"/>
</dbReference>
<reference evidence="6 7" key="1">
    <citation type="journal article" date="2015" name="Nature">
        <title>rRNA introns, odd ribosomes, and small enigmatic genomes across a large radiation of phyla.</title>
        <authorList>
            <person name="Brown C.T."/>
            <person name="Hug L.A."/>
            <person name="Thomas B.C."/>
            <person name="Sharon I."/>
            <person name="Castelle C.J."/>
            <person name="Singh A."/>
            <person name="Wilkins M.J."/>
            <person name="Williams K.H."/>
            <person name="Banfield J.F."/>
        </authorList>
    </citation>
    <scope>NUCLEOTIDE SEQUENCE [LARGE SCALE GENOMIC DNA]</scope>
</reference>
<evidence type="ECO:0000313" key="6">
    <source>
        <dbReference type="EMBL" id="KKW15487.1"/>
    </source>
</evidence>
<evidence type="ECO:0000256" key="1">
    <source>
        <dbReference type="ARBA" id="ARBA00005251"/>
    </source>
</evidence>
<dbReference type="PANTHER" id="PTHR21569:SF1">
    <property type="entry name" value="SMALL RIBOSOMAL SUBUNIT PROTEIN US9M"/>
    <property type="match status" value="1"/>
</dbReference>
<name>A0A0G1YKE3_9BACT</name>
<keyword evidence="3 4" id="KW-0687">Ribonucleoprotein</keyword>
<dbReference type="PROSITE" id="PS00360">
    <property type="entry name" value="RIBOSOMAL_S9"/>
    <property type="match status" value="1"/>
</dbReference>
<dbReference type="InterPro" id="IPR020574">
    <property type="entry name" value="Ribosomal_uS9_CS"/>
</dbReference>
<dbReference type="Gene3D" id="3.30.230.10">
    <property type="match status" value="1"/>
</dbReference>
<keyword evidence="2 4" id="KW-0689">Ribosomal protein</keyword>
<dbReference type="Proteomes" id="UP000034224">
    <property type="component" value="Unassembled WGS sequence"/>
</dbReference>
<dbReference type="GO" id="GO:0003723">
    <property type="term" value="F:RNA binding"/>
    <property type="evidence" value="ECO:0007669"/>
    <property type="project" value="TreeGrafter"/>
</dbReference>
<dbReference type="STRING" id="1618665.UY55_C0001G0241"/>
<dbReference type="PANTHER" id="PTHR21569">
    <property type="entry name" value="RIBOSOMAL PROTEIN S9"/>
    <property type="match status" value="1"/>
</dbReference>
<protein>
    <recommendedName>
        <fullName evidence="5">30S ribosomal protein S9</fullName>
    </recommendedName>
</protein>
<dbReference type="GO" id="GO:0006412">
    <property type="term" value="P:translation"/>
    <property type="evidence" value="ECO:0007669"/>
    <property type="project" value="InterPro"/>
</dbReference>
<evidence type="ECO:0000313" key="7">
    <source>
        <dbReference type="Proteomes" id="UP000034224"/>
    </source>
</evidence>
<proteinExistence type="inferred from homology"/>
<dbReference type="GO" id="GO:0015935">
    <property type="term" value="C:small ribosomal subunit"/>
    <property type="evidence" value="ECO:0007669"/>
    <property type="project" value="UniProtKB-ARBA"/>
</dbReference>
<dbReference type="NCBIfam" id="NF001099">
    <property type="entry name" value="PRK00132.1"/>
    <property type="match status" value="1"/>
</dbReference>
<dbReference type="PATRIC" id="fig|1618665.3.peg.250"/>
<dbReference type="InterPro" id="IPR014721">
    <property type="entry name" value="Ribsml_uS5_D2-typ_fold_subgr"/>
</dbReference>
<evidence type="ECO:0000256" key="5">
    <source>
        <dbReference type="RuleBase" id="RU003816"/>
    </source>
</evidence>
<organism evidence="6 7">
    <name type="scientific">Candidatus Jorgensenbacteria bacterium GW2011_GWB1_50_10</name>
    <dbReference type="NCBI Taxonomy" id="1618665"/>
    <lineage>
        <taxon>Bacteria</taxon>
        <taxon>Candidatus Joergenseniibacteriota</taxon>
    </lineage>
</organism>
<dbReference type="EMBL" id="LCQK01000001">
    <property type="protein sequence ID" value="KKW15487.1"/>
    <property type="molecule type" value="Genomic_DNA"/>
</dbReference>
<dbReference type="FunFam" id="3.30.230.10:FF:000001">
    <property type="entry name" value="30S ribosomal protein S9"/>
    <property type="match status" value="1"/>
</dbReference>
<evidence type="ECO:0000256" key="2">
    <source>
        <dbReference type="ARBA" id="ARBA00022980"/>
    </source>
</evidence>
<accession>A0A0G1YKE3</accession>
<dbReference type="GO" id="GO:0003735">
    <property type="term" value="F:structural constituent of ribosome"/>
    <property type="evidence" value="ECO:0007669"/>
    <property type="project" value="InterPro"/>
</dbReference>
<evidence type="ECO:0000256" key="4">
    <source>
        <dbReference type="RuleBase" id="RU003815"/>
    </source>
</evidence>
<dbReference type="Pfam" id="PF00380">
    <property type="entry name" value="Ribosomal_S9"/>
    <property type="match status" value="1"/>
</dbReference>
<sequence length="148" mass="17036">MEKQKTRAKVKKIEEKPVPKERYFEGLGRRKTAVARVRIVKGNRDEVIINGRELMKYFPLQKQANTAVSAFKQLSLKGYKTSVRVSGGGASAQAEAVRLGVARALVLMDAELRSRLKALGFLRRDPRMVERKKYGLRKARRPQQWRKR</sequence>